<organism evidence="10 11">
    <name type="scientific">Photobacterium leiognathi lrivu.4.1</name>
    <dbReference type="NCBI Taxonomy" id="1248232"/>
    <lineage>
        <taxon>Bacteria</taxon>
        <taxon>Pseudomonadati</taxon>
        <taxon>Pseudomonadota</taxon>
        <taxon>Gammaproteobacteria</taxon>
        <taxon>Vibrionales</taxon>
        <taxon>Vibrionaceae</taxon>
        <taxon>Photobacterium</taxon>
    </lineage>
</organism>
<evidence type="ECO:0000256" key="2">
    <source>
        <dbReference type="ARBA" id="ARBA00022448"/>
    </source>
</evidence>
<evidence type="ECO:0000256" key="8">
    <source>
        <dbReference type="RuleBase" id="RU000620"/>
    </source>
</evidence>
<proteinExistence type="inferred from homology"/>
<dbReference type="InterPro" id="IPR000170">
    <property type="entry name" value="High_potential_FeS_prot"/>
</dbReference>
<dbReference type="AlphaFoldDB" id="A0A0U1P5X6"/>
<keyword evidence="4 8" id="KW-0479">Metal-binding</keyword>
<dbReference type="Proteomes" id="UP000030675">
    <property type="component" value="Unassembled WGS sequence"/>
</dbReference>
<dbReference type="PROSITE" id="PS51373">
    <property type="entry name" value="HIPIP"/>
    <property type="match status" value="1"/>
</dbReference>
<keyword evidence="7 8" id="KW-0411">Iron-sulfur</keyword>
<dbReference type="HOGENOM" id="CLU_147871_0_0_6"/>
<name>A0A0U1P5X6_PHOLE</name>
<evidence type="ECO:0000256" key="1">
    <source>
        <dbReference type="ARBA" id="ARBA00002137"/>
    </source>
</evidence>
<dbReference type="GO" id="GO:0019646">
    <property type="term" value="P:aerobic electron transport chain"/>
    <property type="evidence" value="ECO:0007669"/>
    <property type="project" value="InterPro"/>
</dbReference>
<evidence type="ECO:0000259" key="9">
    <source>
        <dbReference type="PROSITE" id="PS51373"/>
    </source>
</evidence>
<comment type="subunit">
    <text evidence="8">Homodimer.</text>
</comment>
<evidence type="ECO:0000256" key="6">
    <source>
        <dbReference type="ARBA" id="ARBA00023004"/>
    </source>
</evidence>
<keyword evidence="3 8" id="KW-0004">4Fe-4S</keyword>
<comment type="similarity">
    <text evidence="8">Belongs to the high-potential iron-sulfur protein (HiPIP) family.</text>
</comment>
<dbReference type="InterPro" id="IPR006311">
    <property type="entry name" value="TAT_signal"/>
</dbReference>
<comment type="function">
    <text evidence="1 8">Specific class of high-redox-potential 4Fe-4S ferredoxins. Functions in anaerobic electron transport in most purple and in some other photosynthetic bacteria and in at least one genus (Paracoccus) of halophilic, denitrifying bacteria.</text>
</comment>
<dbReference type="GO" id="GO:0046872">
    <property type="term" value="F:metal ion binding"/>
    <property type="evidence" value="ECO:0007669"/>
    <property type="project" value="UniProtKB-KW"/>
</dbReference>
<evidence type="ECO:0000313" key="10">
    <source>
        <dbReference type="EMBL" id="GAD30002.1"/>
    </source>
</evidence>
<keyword evidence="2 8" id="KW-0813">Transport</keyword>
<dbReference type="EMBL" id="DF196819">
    <property type="protein sequence ID" value="GAD30002.1"/>
    <property type="molecule type" value="Genomic_DNA"/>
</dbReference>
<dbReference type="PROSITE" id="PS51318">
    <property type="entry name" value="TAT"/>
    <property type="match status" value="1"/>
</dbReference>
<evidence type="ECO:0000313" key="11">
    <source>
        <dbReference type="Proteomes" id="UP000030675"/>
    </source>
</evidence>
<evidence type="ECO:0000256" key="4">
    <source>
        <dbReference type="ARBA" id="ARBA00022723"/>
    </source>
</evidence>
<dbReference type="Pfam" id="PF01355">
    <property type="entry name" value="HIPIP"/>
    <property type="match status" value="1"/>
</dbReference>
<dbReference type="GO" id="GO:0009055">
    <property type="term" value="F:electron transfer activity"/>
    <property type="evidence" value="ECO:0007669"/>
    <property type="project" value="InterPro"/>
</dbReference>
<dbReference type="InterPro" id="IPR036369">
    <property type="entry name" value="HIPIP_sf"/>
</dbReference>
<keyword evidence="6 8" id="KW-0408">Iron</keyword>
<gene>
    <name evidence="10" type="ORF">PLEI_1657</name>
</gene>
<evidence type="ECO:0000256" key="3">
    <source>
        <dbReference type="ARBA" id="ARBA00022485"/>
    </source>
</evidence>
<keyword evidence="5 8" id="KW-0249">Electron transport</keyword>
<feature type="domain" description="High potential iron-sulfur proteins family profile" evidence="9">
    <location>
        <begin position="34"/>
        <end position="102"/>
    </location>
</feature>
<accession>A0A0U1P5X6</accession>
<dbReference type="GeneID" id="99739410"/>
<dbReference type="RefSeq" id="WP_008986889.1">
    <property type="nucleotide sequence ID" value="NZ_DF196819.1"/>
</dbReference>
<evidence type="ECO:0000256" key="5">
    <source>
        <dbReference type="ARBA" id="ARBA00022982"/>
    </source>
</evidence>
<reference evidence="11" key="1">
    <citation type="submission" date="2012-12" db="EMBL/GenBank/DDBJ databases">
        <title>Genome Sequence of Photobacterium leiognathi lrivu.4.1.</title>
        <authorList>
            <person name="Urbanczyk H."/>
            <person name="Ogura Y."/>
            <person name="Hayashi T."/>
            <person name="Dunlap P.V."/>
        </authorList>
    </citation>
    <scope>NUCLEOTIDE SEQUENCE [LARGE SCALE GENOMIC DNA]</scope>
    <source>
        <strain evidence="11">lrivu.4.1</strain>
    </source>
</reference>
<dbReference type="SUPFAM" id="SSF57652">
    <property type="entry name" value="HIPIP (high potential iron protein)"/>
    <property type="match status" value="1"/>
</dbReference>
<sequence length="102" mass="11036">MKNQSSRRRFLKLTVGGIVGLTVGNKLLVKPAQAADLPHLSVDDAQAKALKYVNESSFSDKNCNNCMLIEGDASAEWRPCKIFPGKLVNGKGWCSAYAPKPA</sequence>
<protein>
    <recommendedName>
        <fullName evidence="8">High-potential iron-sulfur protein</fullName>
        <shortName evidence="8">HiPIP</shortName>
    </recommendedName>
</protein>
<evidence type="ECO:0000256" key="7">
    <source>
        <dbReference type="ARBA" id="ARBA00023014"/>
    </source>
</evidence>
<dbReference type="GO" id="GO:0051539">
    <property type="term" value="F:4 iron, 4 sulfur cluster binding"/>
    <property type="evidence" value="ECO:0007669"/>
    <property type="project" value="UniProtKB-KW"/>
</dbReference>
<dbReference type="Gene3D" id="4.10.490.10">
    <property type="entry name" value="High potential iron-sulphur protein"/>
    <property type="match status" value="1"/>
</dbReference>
<dbReference type="eggNOG" id="ENOG50330XW">
    <property type="taxonomic scope" value="Bacteria"/>
</dbReference>